<evidence type="ECO:0000313" key="2">
    <source>
        <dbReference type="Proteomes" id="UP000039324"/>
    </source>
</evidence>
<protein>
    <submittedName>
        <fullName evidence="1">Uncharacterized protein</fullName>
    </submittedName>
</protein>
<gene>
    <name evidence="1" type="ORF">PBRA_003318</name>
</gene>
<dbReference type="AlphaFoldDB" id="A0A0G4J8W3"/>
<sequence>MRSASPPFAHASHDAIALIQVSVDSAEVVLRLDYDFPLGLQVLQCFRPDLLGLFQLAPGVIHHLSLTICTGLEHLDGSPDENQNRRACCWSTHVAGIRAGRALPGRATAATAPRWTNQAGVLDVLQTLLDCRYARLPFGALGTGQRPHLGLHQSHDALRLVDARLCNGIVRGRPDSDPHFVLRPSAACTWSRQATSSASWLANTSADIVATSAH</sequence>
<evidence type="ECO:0000313" key="1">
    <source>
        <dbReference type="EMBL" id="CEP03711.1"/>
    </source>
</evidence>
<reference evidence="1 2" key="1">
    <citation type="submission" date="2015-02" db="EMBL/GenBank/DDBJ databases">
        <authorList>
            <person name="Chooi Y.-H."/>
        </authorList>
    </citation>
    <scope>NUCLEOTIDE SEQUENCE [LARGE SCALE GENOMIC DNA]</scope>
    <source>
        <strain evidence="1">E3</strain>
    </source>
</reference>
<proteinExistence type="predicted"/>
<organism evidence="1 2">
    <name type="scientific">Plasmodiophora brassicae</name>
    <name type="common">Clubroot disease agent</name>
    <dbReference type="NCBI Taxonomy" id="37360"/>
    <lineage>
        <taxon>Eukaryota</taxon>
        <taxon>Sar</taxon>
        <taxon>Rhizaria</taxon>
        <taxon>Endomyxa</taxon>
        <taxon>Phytomyxea</taxon>
        <taxon>Plasmodiophorida</taxon>
        <taxon>Plasmodiophoridae</taxon>
        <taxon>Plasmodiophora</taxon>
    </lineage>
</organism>
<dbReference type="Proteomes" id="UP000039324">
    <property type="component" value="Unassembled WGS sequence"/>
</dbReference>
<dbReference type="EMBL" id="CDSF01000155">
    <property type="protein sequence ID" value="CEP03711.1"/>
    <property type="molecule type" value="Genomic_DNA"/>
</dbReference>
<keyword evidence="2" id="KW-1185">Reference proteome</keyword>
<name>A0A0G4J8W3_PLABS</name>
<accession>A0A0G4J8W3</accession>